<dbReference type="Gene3D" id="6.10.140.1330">
    <property type="match status" value="1"/>
</dbReference>
<protein>
    <submittedName>
        <fullName evidence="14">Sodium:proton antiporter</fullName>
    </submittedName>
</protein>
<sequence length="507" mass="54158">MRHALETLFIVLATGSSVAIAAKRIGVPYNVALVIVGLLGVFVNVLPHTPMNPEIVLLAFLPILVFEAALFADGHALSQAARPILALAVPGVAISLLGTAAVAKYALDLPFPVAVLLGALLAITDTVSVLLAFKSVRVPHRLASIMEGESLFNDGTALVLVLIATEMVESGTFDGIGTLRALVVTMLGGGILGAGFGVLGSVVLRRTPDGLTAILASIVLVFAASLTAERLHASPVIAVVVAGVLVGRAARTMLEPSRVLALQGFWETAGFILNVLIFLLVGMQIQPSMLLDEASSIVLAVLALHAGRAVAVYGCFWLLRILQGERVPMRWQHVMVLGNIKGALSMAAVLALPTELPYRHRLVAIVFGCTFVTLIAQALPFRRMLGWLGISLRSDLATDEARATLIVARRGQSELDELLGAGLVSRREHAERRAAFQRQIIASEEALREARAIDAKDQFLEMTLLQGQRAAVMEAGQRGIISLEVAEERLGELDKQRMALMNEEHHE</sequence>
<feature type="transmembrane region" description="Helical" evidence="12">
    <location>
        <begin position="55"/>
        <end position="72"/>
    </location>
</feature>
<feature type="transmembrane region" description="Helical" evidence="12">
    <location>
        <begin position="181"/>
        <end position="204"/>
    </location>
</feature>
<feature type="transmembrane region" description="Helical" evidence="12">
    <location>
        <begin position="31"/>
        <end position="48"/>
    </location>
</feature>
<comment type="subcellular location">
    <subcellularLocation>
        <location evidence="1">Cell membrane</location>
        <topology evidence="1">Multi-pass membrane protein</topology>
    </subcellularLocation>
</comment>
<evidence type="ECO:0000256" key="6">
    <source>
        <dbReference type="ARBA" id="ARBA00022692"/>
    </source>
</evidence>
<keyword evidence="6 12" id="KW-0812">Transmembrane</keyword>
<comment type="similarity">
    <text evidence="2">Belongs to the monovalent cation:proton antiporter 1 (CPA1) transporter (TC 2.A.36) family.</text>
</comment>
<dbReference type="Pfam" id="PF00999">
    <property type="entry name" value="Na_H_Exchanger"/>
    <property type="match status" value="1"/>
</dbReference>
<feature type="transmembrane region" description="Helical" evidence="12">
    <location>
        <begin position="211"/>
        <end position="228"/>
    </location>
</feature>
<gene>
    <name evidence="14" type="ORF">LZC95_13215</name>
</gene>
<evidence type="ECO:0000256" key="4">
    <source>
        <dbReference type="ARBA" id="ARBA00022449"/>
    </source>
</evidence>
<dbReference type="InterPro" id="IPR018422">
    <property type="entry name" value="Cation/H_exchanger_CPA1"/>
</dbReference>
<evidence type="ECO:0000259" key="13">
    <source>
        <dbReference type="Pfam" id="PF00999"/>
    </source>
</evidence>
<evidence type="ECO:0000256" key="8">
    <source>
        <dbReference type="ARBA" id="ARBA00023053"/>
    </source>
</evidence>
<keyword evidence="5" id="KW-1003">Cell membrane</keyword>
<keyword evidence="7 12" id="KW-1133">Transmembrane helix</keyword>
<feature type="transmembrane region" description="Helical" evidence="12">
    <location>
        <begin position="265"/>
        <end position="285"/>
    </location>
</feature>
<feature type="transmembrane region" description="Helical" evidence="12">
    <location>
        <begin position="358"/>
        <end position="379"/>
    </location>
</feature>
<evidence type="ECO:0000256" key="10">
    <source>
        <dbReference type="ARBA" id="ARBA00023136"/>
    </source>
</evidence>
<evidence type="ECO:0000256" key="2">
    <source>
        <dbReference type="ARBA" id="ARBA00007367"/>
    </source>
</evidence>
<keyword evidence="8" id="KW-0915">Sodium</keyword>
<feature type="transmembrane region" description="Helical" evidence="12">
    <location>
        <begin position="234"/>
        <end position="253"/>
    </location>
</feature>
<evidence type="ECO:0000313" key="14">
    <source>
        <dbReference type="EMBL" id="WXA97789.1"/>
    </source>
</evidence>
<reference evidence="14 15" key="1">
    <citation type="submission" date="2021-12" db="EMBL/GenBank/DDBJ databases">
        <title>Discovery of the Pendulisporaceae a myxobacterial family with distinct sporulation behavior and unique specialized metabolism.</title>
        <authorList>
            <person name="Garcia R."/>
            <person name="Popoff A."/>
            <person name="Bader C.D."/>
            <person name="Loehr J."/>
            <person name="Walesch S."/>
            <person name="Walt C."/>
            <person name="Boldt J."/>
            <person name="Bunk B."/>
            <person name="Haeckl F.J.F.P.J."/>
            <person name="Gunesch A.P."/>
            <person name="Birkelbach J."/>
            <person name="Nuebel U."/>
            <person name="Pietschmann T."/>
            <person name="Bach T."/>
            <person name="Mueller R."/>
        </authorList>
    </citation>
    <scope>NUCLEOTIDE SEQUENCE [LARGE SCALE GENOMIC DNA]</scope>
    <source>
        <strain evidence="14 15">MSr12523</strain>
    </source>
</reference>
<keyword evidence="11" id="KW-0739">Sodium transport</keyword>
<evidence type="ECO:0000256" key="1">
    <source>
        <dbReference type="ARBA" id="ARBA00004651"/>
    </source>
</evidence>
<evidence type="ECO:0000256" key="5">
    <source>
        <dbReference type="ARBA" id="ARBA00022475"/>
    </source>
</evidence>
<keyword evidence="10 12" id="KW-0472">Membrane</keyword>
<evidence type="ECO:0000313" key="15">
    <source>
        <dbReference type="Proteomes" id="UP001379533"/>
    </source>
</evidence>
<feature type="transmembrane region" description="Helical" evidence="12">
    <location>
        <begin position="114"/>
        <end position="133"/>
    </location>
</feature>
<dbReference type="RefSeq" id="WP_394848407.1">
    <property type="nucleotide sequence ID" value="NZ_CP089982.1"/>
</dbReference>
<organism evidence="14 15">
    <name type="scientific">Pendulispora brunnea</name>
    <dbReference type="NCBI Taxonomy" id="2905690"/>
    <lineage>
        <taxon>Bacteria</taxon>
        <taxon>Pseudomonadati</taxon>
        <taxon>Myxococcota</taxon>
        <taxon>Myxococcia</taxon>
        <taxon>Myxococcales</taxon>
        <taxon>Sorangiineae</taxon>
        <taxon>Pendulisporaceae</taxon>
        <taxon>Pendulispora</taxon>
    </lineage>
</organism>
<proteinExistence type="inferred from homology"/>
<dbReference type="EMBL" id="CP089982">
    <property type="protein sequence ID" value="WXA97789.1"/>
    <property type="molecule type" value="Genomic_DNA"/>
</dbReference>
<name>A0ABZ2KID1_9BACT</name>
<accession>A0ABZ2KID1</accession>
<keyword evidence="3" id="KW-0813">Transport</keyword>
<keyword evidence="9" id="KW-0406">Ion transport</keyword>
<dbReference type="Proteomes" id="UP001379533">
    <property type="component" value="Chromosome"/>
</dbReference>
<feature type="domain" description="Cation/H+ exchanger transmembrane" evidence="13">
    <location>
        <begin position="18"/>
        <end position="384"/>
    </location>
</feature>
<evidence type="ECO:0000256" key="7">
    <source>
        <dbReference type="ARBA" id="ARBA00022989"/>
    </source>
</evidence>
<dbReference type="InterPro" id="IPR006153">
    <property type="entry name" value="Cation/H_exchanger_TM"/>
</dbReference>
<keyword evidence="15" id="KW-1185">Reference proteome</keyword>
<keyword evidence="4" id="KW-0050">Antiport</keyword>
<feature type="transmembrane region" description="Helical" evidence="12">
    <location>
        <begin position="297"/>
        <end position="319"/>
    </location>
</feature>
<evidence type="ECO:0000256" key="3">
    <source>
        <dbReference type="ARBA" id="ARBA00022448"/>
    </source>
</evidence>
<dbReference type="PANTHER" id="PTHR10110">
    <property type="entry name" value="SODIUM/HYDROGEN EXCHANGER"/>
    <property type="match status" value="1"/>
</dbReference>
<feature type="transmembrane region" description="Helical" evidence="12">
    <location>
        <begin position="84"/>
        <end position="107"/>
    </location>
</feature>
<dbReference type="PANTHER" id="PTHR10110:SF195">
    <property type="entry name" value="NA(+)_H(+) ANTIPORTER NHAS2"/>
    <property type="match status" value="1"/>
</dbReference>
<evidence type="ECO:0000256" key="11">
    <source>
        <dbReference type="ARBA" id="ARBA00023201"/>
    </source>
</evidence>
<evidence type="ECO:0000256" key="9">
    <source>
        <dbReference type="ARBA" id="ARBA00023065"/>
    </source>
</evidence>
<evidence type="ECO:0000256" key="12">
    <source>
        <dbReference type="SAM" id="Phobius"/>
    </source>
</evidence>